<proteinExistence type="inferred from homology"/>
<protein>
    <recommendedName>
        <fullName evidence="13">Cytochrome b561 bacterial/Ni-hydrogenase domain-containing protein</fullName>
    </recommendedName>
</protein>
<gene>
    <name evidence="14" type="ORF">HMPREF9336_02845</name>
</gene>
<feature type="transmembrane region" description="Helical" evidence="12">
    <location>
        <begin position="120"/>
        <end position="141"/>
    </location>
</feature>
<dbReference type="InterPro" id="IPR011577">
    <property type="entry name" value="Cyt_b561_bac/Ni-Hgenase"/>
</dbReference>
<evidence type="ECO:0000256" key="5">
    <source>
        <dbReference type="ARBA" id="ARBA00022692"/>
    </source>
</evidence>
<dbReference type="OrthoDB" id="8589936at2"/>
<keyword evidence="9" id="KW-0408">Iron</keyword>
<dbReference type="Proteomes" id="UP000004816">
    <property type="component" value="Unassembled WGS sequence"/>
</dbReference>
<evidence type="ECO:0000313" key="15">
    <source>
        <dbReference type="Proteomes" id="UP000004816"/>
    </source>
</evidence>
<keyword evidence="15" id="KW-1185">Reference proteome</keyword>
<dbReference type="Pfam" id="PF01292">
    <property type="entry name" value="Ni_hydr_CYTB"/>
    <property type="match status" value="1"/>
</dbReference>
<keyword evidence="2" id="KW-0813">Transport</keyword>
<name>E5XTM3_SEGRC</name>
<keyword evidence="8 12" id="KW-1133">Transmembrane helix</keyword>
<dbReference type="GO" id="GO:0005886">
    <property type="term" value="C:plasma membrane"/>
    <property type="evidence" value="ECO:0007669"/>
    <property type="project" value="UniProtKB-SubCell"/>
</dbReference>
<dbReference type="RefSeq" id="WP_007471478.1">
    <property type="nucleotide sequence ID" value="NZ_KI391953.1"/>
</dbReference>
<dbReference type="STRING" id="679197.HMPREF9336_02845"/>
<evidence type="ECO:0000256" key="7">
    <source>
        <dbReference type="ARBA" id="ARBA00022982"/>
    </source>
</evidence>
<feature type="transmembrane region" description="Helical" evidence="12">
    <location>
        <begin position="20"/>
        <end position="43"/>
    </location>
</feature>
<evidence type="ECO:0000256" key="11">
    <source>
        <dbReference type="ARBA" id="ARBA00037975"/>
    </source>
</evidence>
<evidence type="ECO:0000256" key="6">
    <source>
        <dbReference type="ARBA" id="ARBA00022723"/>
    </source>
</evidence>
<comment type="caution">
    <text evidence="14">The sequence shown here is derived from an EMBL/GenBank/DDBJ whole genome shotgun (WGS) entry which is preliminary data.</text>
</comment>
<sequence>MAVVQTRTGDGERFGLPAQILHWAMAALILAMLALGAMLVGYLGDYPTVLRWHEGVGLAVLLLALLRVGNRLWRSPPPAPASLGGPERIVAALSEAAMYALFLAQPVVGWALVSASGAPMLVGGFRVPAIAPTSIHLYGILRVAHSLLAYALLACVVAHVGAVLFHTLGLRDGLLARMLPARSGPKAD</sequence>
<feature type="transmembrane region" description="Helical" evidence="12">
    <location>
        <begin position="147"/>
        <end position="168"/>
    </location>
</feature>
<accession>E5XTM3</accession>
<evidence type="ECO:0000313" key="14">
    <source>
        <dbReference type="EMBL" id="EFV12285.1"/>
    </source>
</evidence>
<dbReference type="Gene3D" id="1.20.950.20">
    <property type="entry name" value="Transmembrane di-heme cytochromes, Chain C"/>
    <property type="match status" value="1"/>
</dbReference>
<feature type="transmembrane region" description="Helical" evidence="12">
    <location>
        <begin position="89"/>
        <end position="113"/>
    </location>
</feature>
<dbReference type="InterPro" id="IPR052168">
    <property type="entry name" value="Cytochrome_b561_oxidase"/>
</dbReference>
<dbReference type="SUPFAM" id="SSF81342">
    <property type="entry name" value="Transmembrane di-heme cytochromes"/>
    <property type="match status" value="1"/>
</dbReference>
<dbReference type="GO" id="GO:0020037">
    <property type="term" value="F:heme binding"/>
    <property type="evidence" value="ECO:0007669"/>
    <property type="project" value="TreeGrafter"/>
</dbReference>
<dbReference type="eggNOG" id="COG3038">
    <property type="taxonomic scope" value="Bacteria"/>
</dbReference>
<keyword evidence="3" id="KW-1003">Cell membrane</keyword>
<evidence type="ECO:0000256" key="2">
    <source>
        <dbReference type="ARBA" id="ARBA00022448"/>
    </source>
</evidence>
<dbReference type="GO" id="GO:0009055">
    <property type="term" value="F:electron transfer activity"/>
    <property type="evidence" value="ECO:0007669"/>
    <property type="project" value="InterPro"/>
</dbReference>
<evidence type="ECO:0000256" key="8">
    <source>
        <dbReference type="ARBA" id="ARBA00022989"/>
    </source>
</evidence>
<keyword evidence="6" id="KW-0479">Metal-binding</keyword>
<evidence type="ECO:0000256" key="10">
    <source>
        <dbReference type="ARBA" id="ARBA00023136"/>
    </source>
</evidence>
<feature type="transmembrane region" description="Helical" evidence="12">
    <location>
        <begin position="50"/>
        <end position="69"/>
    </location>
</feature>
<dbReference type="HOGENOM" id="CLU_095321_4_2_11"/>
<dbReference type="EMBL" id="ACZI02000001">
    <property type="protein sequence ID" value="EFV12285.1"/>
    <property type="molecule type" value="Genomic_DNA"/>
</dbReference>
<dbReference type="GO" id="GO:0022904">
    <property type="term" value="P:respiratory electron transport chain"/>
    <property type="evidence" value="ECO:0007669"/>
    <property type="project" value="InterPro"/>
</dbReference>
<evidence type="ECO:0000259" key="13">
    <source>
        <dbReference type="Pfam" id="PF01292"/>
    </source>
</evidence>
<keyword evidence="7" id="KW-0249">Electron transport</keyword>
<comment type="similarity">
    <text evidence="11">Belongs to the cytochrome b561 family.</text>
</comment>
<evidence type="ECO:0000256" key="12">
    <source>
        <dbReference type="SAM" id="Phobius"/>
    </source>
</evidence>
<organism evidence="14 15">
    <name type="scientific">Segniliparus rugosus (strain ATCC BAA-974 / DSM 45345 / CCUG 50838 / CIP 108380 / JCM 13579 / CDC 945)</name>
    <dbReference type="NCBI Taxonomy" id="679197"/>
    <lineage>
        <taxon>Bacteria</taxon>
        <taxon>Bacillati</taxon>
        <taxon>Actinomycetota</taxon>
        <taxon>Actinomycetes</taxon>
        <taxon>Mycobacteriales</taxon>
        <taxon>Segniliparaceae</taxon>
        <taxon>Segniliparus</taxon>
    </lineage>
</organism>
<keyword evidence="10 12" id="KW-0472">Membrane</keyword>
<comment type="subcellular location">
    <subcellularLocation>
        <location evidence="1">Cell membrane</location>
        <topology evidence="1">Multi-pass membrane protein</topology>
    </subcellularLocation>
</comment>
<feature type="domain" description="Cytochrome b561 bacterial/Ni-hydrogenase" evidence="13">
    <location>
        <begin position="13"/>
        <end position="180"/>
    </location>
</feature>
<dbReference type="PANTHER" id="PTHR30529:SF6">
    <property type="entry name" value="BLL0291 PROTEIN"/>
    <property type="match status" value="1"/>
</dbReference>
<keyword evidence="5 12" id="KW-0812">Transmembrane</keyword>
<reference evidence="14 15" key="1">
    <citation type="journal article" date="2011" name="Stand. Genomic Sci.">
        <title>High quality draft genome sequence of Segniliparus rugosus CDC 945(T)= (ATCC BAA-974(T)).</title>
        <authorList>
            <person name="Earl A.M."/>
            <person name="Desjardins C.A."/>
            <person name="Fitzgerald M.G."/>
            <person name="Arachchi H.M."/>
            <person name="Zeng Q."/>
            <person name="Mehta T."/>
            <person name="Griggs A."/>
            <person name="Birren B.W."/>
            <person name="Toney N.C."/>
            <person name="Carr J."/>
            <person name="Posey J."/>
            <person name="Butler W.R."/>
        </authorList>
    </citation>
    <scope>NUCLEOTIDE SEQUENCE [LARGE SCALE GENOMIC DNA]</scope>
    <source>
        <strain evidence="15">ATCC BAA-974 / DSM 45345 / CCUG 50838 / CIP 108380 / JCM 13579 / CDC 945</strain>
    </source>
</reference>
<dbReference type="InterPro" id="IPR016174">
    <property type="entry name" value="Di-haem_cyt_TM"/>
</dbReference>
<dbReference type="AlphaFoldDB" id="E5XTM3"/>
<dbReference type="PANTHER" id="PTHR30529">
    <property type="entry name" value="CYTOCHROME B561"/>
    <property type="match status" value="1"/>
</dbReference>
<evidence type="ECO:0000256" key="3">
    <source>
        <dbReference type="ARBA" id="ARBA00022475"/>
    </source>
</evidence>
<evidence type="ECO:0000256" key="9">
    <source>
        <dbReference type="ARBA" id="ARBA00023004"/>
    </source>
</evidence>
<dbReference type="GO" id="GO:0046872">
    <property type="term" value="F:metal ion binding"/>
    <property type="evidence" value="ECO:0007669"/>
    <property type="project" value="UniProtKB-KW"/>
</dbReference>
<evidence type="ECO:0000256" key="4">
    <source>
        <dbReference type="ARBA" id="ARBA00022617"/>
    </source>
</evidence>
<keyword evidence="4" id="KW-0349">Heme</keyword>
<evidence type="ECO:0000256" key="1">
    <source>
        <dbReference type="ARBA" id="ARBA00004651"/>
    </source>
</evidence>